<comment type="caution">
    <text evidence="2">The sequence shown here is derived from an EMBL/GenBank/DDBJ whole genome shotgun (WGS) entry which is preliminary data.</text>
</comment>
<feature type="region of interest" description="Disordered" evidence="1">
    <location>
        <begin position="1"/>
        <end position="25"/>
    </location>
</feature>
<protein>
    <submittedName>
        <fullName evidence="2">Uncharacterized protein</fullName>
    </submittedName>
</protein>
<reference evidence="2" key="1">
    <citation type="submission" date="2019-12" db="EMBL/GenBank/DDBJ databases">
        <title>Genome sequencing and annotation of Brassica cretica.</title>
        <authorList>
            <person name="Studholme D.J."/>
            <person name="Sarris P.F."/>
        </authorList>
    </citation>
    <scope>NUCLEOTIDE SEQUENCE</scope>
    <source>
        <strain evidence="2">PFS-001/15</strain>
        <tissue evidence="2">Leaf</tissue>
    </source>
</reference>
<evidence type="ECO:0000313" key="2">
    <source>
        <dbReference type="EMBL" id="KAF2606187.1"/>
    </source>
</evidence>
<feature type="compositionally biased region" description="Basic and acidic residues" evidence="1">
    <location>
        <begin position="222"/>
        <end position="231"/>
    </location>
</feature>
<feature type="region of interest" description="Disordered" evidence="1">
    <location>
        <begin position="222"/>
        <end position="259"/>
    </location>
</feature>
<evidence type="ECO:0000313" key="3">
    <source>
        <dbReference type="Proteomes" id="UP000712281"/>
    </source>
</evidence>
<organism evidence="2 3">
    <name type="scientific">Brassica cretica</name>
    <name type="common">Mustard</name>
    <dbReference type="NCBI Taxonomy" id="69181"/>
    <lineage>
        <taxon>Eukaryota</taxon>
        <taxon>Viridiplantae</taxon>
        <taxon>Streptophyta</taxon>
        <taxon>Embryophyta</taxon>
        <taxon>Tracheophyta</taxon>
        <taxon>Spermatophyta</taxon>
        <taxon>Magnoliopsida</taxon>
        <taxon>eudicotyledons</taxon>
        <taxon>Gunneridae</taxon>
        <taxon>Pentapetalae</taxon>
        <taxon>rosids</taxon>
        <taxon>malvids</taxon>
        <taxon>Brassicales</taxon>
        <taxon>Brassicaceae</taxon>
        <taxon>Brassiceae</taxon>
        <taxon>Brassica</taxon>
    </lineage>
</organism>
<feature type="compositionally biased region" description="Polar residues" evidence="1">
    <location>
        <begin position="8"/>
        <end position="22"/>
    </location>
</feature>
<accession>A0A8S9LJM1</accession>
<gene>
    <name evidence="2" type="ORF">F2Q68_00045341</name>
</gene>
<dbReference type="AlphaFoldDB" id="A0A8S9LJM1"/>
<feature type="compositionally biased region" description="Low complexity" evidence="1">
    <location>
        <begin position="244"/>
        <end position="259"/>
    </location>
</feature>
<dbReference type="EMBL" id="QGKW02000276">
    <property type="protein sequence ID" value="KAF2606187.1"/>
    <property type="molecule type" value="Genomic_DNA"/>
</dbReference>
<evidence type="ECO:0000256" key="1">
    <source>
        <dbReference type="SAM" id="MobiDB-lite"/>
    </source>
</evidence>
<dbReference type="Proteomes" id="UP000712281">
    <property type="component" value="Unassembled WGS sequence"/>
</dbReference>
<feature type="region of interest" description="Disordered" evidence="1">
    <location>
        <begin position="337"/>
        <end position="359"/>
    </location>
</feature>
<sequence length="420" mass="47691">MSTDDKTSTSIDGSTQKSTDVSSCDLVPDVDGEITMVDFLKLEYEAQQENLDQNLEKKLVDHQHTSEEDLNTSLEASIDRYPHDCIYRHPPYIIDQQKPYIINHHPPDSIDLHSPDCIDRHPWLDELPGYVVELKQDEERMYMSKALHLAVPKHWRPPIWTEEAAGFHKRVKRIHDPVKVVVPCVVFEAESPIPPDRSMQFSSYNEVLDNHKHVEASHRGLRFRDEVDKGPAEAASIDTDRIPSIDTTTSPSIDTTLSSIDSGRVSEHKEFDHVEASQRGLRFRDEVDKGPAEAASVDTDRIPSNDTNKPASIDAITSPSIDTGHISEQKEFDVCGNLRDGDTTTRSDTSGRKKRRNWKKRKRIMGDFQLSLIPQFSNGVRKSRVRSRCFSKSFAKVVVRPVILTFMQPVMSEQTPDPKS</sequence>
<feature type="region of interest" description="Disordered" evidence="1">
    <location>
        <begin position="287"/>
        <end position="321"/>
    </location>
</feature>
<name>A0A8S9LJM1_BRACR</name>
<feature type="compositionally biased region" description="Basic and acidic residues" evidence="1">
    <location>
        <begin position="337"/>
        <end position="351"/>
    </location>
</feature>
<feature type="compositionally biased region" description="Polar residues" evidence="1">
    <location>
        <begin position="304"/>
        <end position="321"/>
    </location>
</feature>
<proteinExistence type="predicted"/>